<organism evidence="1 2">
    <name type="scientific">Dreissena polymorpha</name>
    <name type="common">Zebra mussel</name>
    <name type="synonym">Mytilus polymorpha</name>
    <dbReference type="NCBI Taxonomy" id="45954"/>
    <lineage>
        <taxon>Eukaryota</taxon>
        <taxon>Metazoa</taxon>
        <taxon>Spiralia</taxon>
        <taxon>Lophotrochozoa</taxon>
        <taxon>Mollusca</taxon>
        <taxon>Bivalvia</taxon>
        <taxon>Autobranchia</taxon>
        <taxon>Heteroconchia</taxon>
        <taxon>Euheterodonta</taxon>
        <taxon>Imparidentia</taxon>
        <taxon>Neoheterodontei</taxon>
        <taxon>Myida</taxon>
        <taxon>Dreissenoidea</taxon>
        <taxon>Dreissenidae</taxon>
        <taxon>Dreissena</taxon>
    </lineage>
</organism>
<dbReference type="Proteomes" id="UP000828390">
    <property type="component" value="Unassembled WGS sequence"/>
</dbReference>
<keyword evidence="2" id="KW-1185">Reference proteome</keyword>
<reference evidence="1" key="1">
    <citation type="journal article" date="2019" name="bioRxiv">
        <title>The Genome of the Zebra Mussel, Dreissena polymorpha: A Resource for Invasive Species Research.</title>
        <authorList>
            <person name="McCartney M.A."/>
            <person name="Auch B."/>
            <person name="Kono T."/>
            <person name="Mallez S."/>
            <person name="Zhang Y."/>
            <person name="Obille A."/>
            <person name="Becker A."/>
            <person name="Abrahante J.E."/>
            <person name="Garbe J."/>
            <person name="Badalamenti J.P."/>
            <person name="Herman A."/>
            <person name="Mangelson H."/>
            <person name="Liachko I."/>
            <person name="Sullivan S."/>
            <person name="Sone E.D."/>
            <person name="Koren S."/>
            <person name="Silverstein K.A.T."/>
            <person name="Beckman K.B."/>
            <person name="Gohl D.M."/>
        </authorList>
    </citation>
    <scope>NUCLEOTIDE SEQUENCE</scope>
    <source>
        <strain evidence="1">Duluth1</strain>
        <tissue evidence="1">Whole animal</tissue>
    </source>
</reference>
<dbReference type="EMBL" id="JAIWYP010000011">
    <property type="protein sequence ID" value="KAH3738299.1"/>
    <property type="molecule type" value="Genomic_DNA"/>
</dbReference>
<protein>
    <submittedName>
        <fullName evidence="1">Uncharacterized protein</fullName>
    </submittedName>
</protein>
<dbReference type="AlphaFoldDB" id="A0A9D4D513"/>
<proteinExistence type="predicted"/>
<evidence type="ECO:0000313" key="2">
    <source>
        <dbReference type="Proteomes" id="UP000828390"/>
    </source>
</evidence>
<sequence>MPCRSSMYPLMSADVPASLLIRLSSLPWRRRSSLTLGTTLSRHTFSSRASG</sequence>
<accession>A0A9D4D513</accession>
<reference evidence="1" key="2">
    <citation type="submission" date="2020-11" db="EMBL/GenBank/DDBJ databases">
        <authorList>
            <person name="McCartney M.A."/>
            <person name="Auch B."/>
            <person name="Kono T."/>
            <person name="Mallez S."/>
            <person name="Becker A."/>
            <person name="Gohl D.M."/>
            <person name="Silverstein K.A.T."/>
            <person name="Koren S."/>
            <person name="Bechman K.B."/>
            <person name="Herman A."/>
            <person name="Abrahante J.E."/>
            <person name="Garbe J."/>
        </authorList>
    </citation>
    <scope>NUCLEOTIDE SEQUENCE</scope>
    <source>
        <strain evidence="1">Duluth1</strain>
        <tissue evidence="1">Whole animal</tissue>
    </source>
</reference>
<comment type="caution">
    <text evidence="1">The sequence shown here is derived from an EMBL/GenBank/DDBJ whole genome shotgun (WGS) entry which is preliminary data.</text>
</comment>
<name>A0A9D4D513_DREPO</name>
<gene>
    <name evidence="1" type="ORF">DPMN_044932</name>
</gene>
<evidence type="ECO:0000313" key="1">
    <source>
        <dbReference type="EMBL" id="KAH3738299.1"/>
    </source>
</evidence>